<feature type="compositionally biased region" description="Basic and acidic residues" evidence="2">
    <location>
        <begin position="718"/>
        <end position="727"/>
    </location>
</feature>
<dbReference type="GO" id="GO:0005634">
    <property type="term" value="C:nucleus"/>
    <property type="evidence" value="ECO:0007669"/>
    <property type="project" value="TreeGrafter"/>
</dbReference>
<feature type="region of interest" description="Disordered" evidence="2">
    <location>
        <begin position="791"/>
        <end position="818"/>
    </location>
</feature>
<accession>A0A8S1KGP0</accession>
<evidence type="ECO:0000256" key="2">
    <source>
        <dbReference type="SAM" id="MobiDB-lite"/>
    </source>
</evidence>
<reference evidence="3" key="1">
    <citation type="submission" date="2021-01" db="EMBL/GenBank/DDBJ databases">
        <authorList>
            <consortium name="Genoscope - CEA"/>
            <person name="William W."/>
        </authorList>
    </citation>
    <scope>NUCLEOTIDE SEQUENCE</scope>
</reference>
<sequence length="970" mass="114817">MFIIFLIQAIYSLNVQNFLCGLRLFYEEQTFFLVDQQNENIMPYILTSSSPHFALDIQQSYKSSQSLNNNSYFLVGFSDAYIFVGNASEIQWLQISEFKVKKNRTTASVNNYNGYNGYFVNKEEDGGHLIISKENLVRDFSFGKTDAIDKFQNMGLIYIISWGGQGDVMLIFKRFIHLINQSEGQEYCQQKVASNSLEQIKCNLDYNFERLTFRTPDLYHPPIHYHLGNEIINGSLENQYFTKNYPGLQVFVAQNLNNKVLELRIPIKNMETHQQTIEQPLSGLIVSLQQENRGFIHILIFESDEGIVINYKEDENLAYITIGMTDSKVFAFSFVTSQFNKFPTIDLIEHVFQDCVSIIHQRNNVCENPIKQCSDVSLNFFEQSQFELHSEQNIKFQSNGEFQDTPFVKMFDNASEVQNDFTILLISEINNREMNHGGYIGSFLRITYKNQSINSLIINEQNENLEAFYSIKDNVYSHSVQNITGNTYVLVFTSQNELSDIQCLQIFRELIDHIQRIFIIQQIQDHCEALQKYYDVQPILYKEIHKMLKQPTELIQTVDQDQLDQFDLEYSTDEEEQDNSINQSNNSNKQEYVFEASLISDDNQIQVQENQDSIESQNEITQEPQMDYFDNFNYKQKQQQQLGQQQQQQQLGQQQQQQLQQQQQSQQQQLQQQQQQNQQLNKFQEIKQIYQSKKEFDENKIKQDSGEIDQESQIINQEEQKMEKKDSIYLRRKKQQKEKLEEMIRDDEKETLSVDQEVYYKKTFHQREKGDSKRDEYYDRGDRFYKQDYYRRRDDYDQNEQYNNRRGPQLTGQSVIIPKNPNDEELGKFLREIISKLYIYSDPCDPHSTNYNPGSCEADNYYGSSSIKRTEPRQRDFYRSAYKYDNKYEYRACITVYSKCYFKGEPLELCGHQRNIPKSQLYLDILSIRADENYIVEFYMKDRNGRSELYTLKGTQKCLKSPLRVDWLLQ</sequence>
<comment type="caution">
    <text evidence="3">The sequence shown here is derived from an EMBL/GenBank/DDBJ whole genome shotgun (WGS) entry which is preliminary data.</text>
</comment>
<dbReference type="OrthoDB" id="301587at2759"/>
<feature type="coiled-coil region" evidence="1">
    <location>
        <begin position="653"/>
        <end position="683"/>
    </location>
</feature>
<dbReference type="EMBL" id="CAJJDN010000006">
    <property type="protein sequence ID" value="CAD8052276.1"/>
    <property type="molecule type" value="Genomic_DNA"/>
</dbReference>
<dbReference type="GO" id="GO:0000981">
    <property type="term" value="F:DNA-binding transcription factor activity, RNA polymerase II-specific"/>
    <property type="evidence" value="ECO:0007669"/>
    <property type="project" value="TreeGrafter"/>
</dbReference>
<dbReference type="Proteomes" id="UP000692954">
    <property type="component" value="Unassembled WGS sequence"/>
</dbReference>
<feature type="compositionally biased region" description="Polar residues" evidence="2">
    <location>
        <begin position="799"/>
        <end position="814"/>
    </location>
</feature>
<dbReference type="AlphaFoldDB" id="A0A8S1KGP0"/>
<dbReference type="GO" id="GO:0000987">
    <property type="term" value="F:cis-regulatory region sequence-specific DNA binding"/>
    <property type="evidence" value="ECO:0007669"/>
    <property type="project" value="TreeGrafter"/>
</dbReference>
<evidence type="ECO:0000256" key="1">
    <source>
        <dbReference type="SAM" id="Coils"/>
    </source>
</evidence>
<feature type="region of interest" description="Disordered" evidence="2">
    <location>
        <begin position="697"/>
        <end position="727"/>
    </location>
</feature>
<protein>
    <submittedName>
        <fullName evidence="3">Uncharacterized protein</fullName>
    </submittedName>
</protein>
<proteinExistence type="predicted"/>
<keyword evidence="1" id="KW-0175">Coiled coil</keyword>
<gene>
    <name evidence="3" type="ORF">PSON_ATCC_30995.1.T0060373</name>
</gene>
<name>A0A8S1KGP0_9CILI</name>
<dbReference type="PANTHER" id="PTHR14596:SF72">
    <property type="entry name" value="ZINC FINGER PROTEIN MSN2-RELATED"/>
    <property type="match status" value="1"/>
</dbReference>
<dbReference type="PANTHER" id="PTHR14596">
    <property type="entry name" value="ZINC FINGER PROTEIN"/>
    <property type="match status" value="1"/>
</dbReference>
<dbReference type="GO" id="GO:0042594">
    <property type="term" value="P:response to starvation"/>
    <property type="evidence" value="ECO:0007669"/>
    <property type="project" value="TreeGrafter"/>
</dbReference>
<organism evidence="3 4">
    <name type="scientific">Paramecium sonneborni</name>
    <dbReference type="NCBI Taxonomy" id="65129"/>
    <lineage>
        <taxon>Eukaryota</taxon>
        <taxon>Sar</taxon>
        <taxon>Alveolata</taxon>
        <taxon>Ciliophora</taxon>
        <taxon>Intramacronucleata</taxon>
        <taxon>Oligohymenophorea</taxon>
        <taxon>Peniculida</taxon>
        <taxon>Parameciidae</taxon>
        <taxon>Paramecium</taxon>
    </lineage>
</organism>
<keyword evidence="4" id="KW-1185">Reference proteome</keyword>
<evidence type="ECO:0000313" key="3">
    <source>
        <dbReference type="EMBL" id="CAD8052276.1"/>
    </source>
</evidence>
<evidence type="ECO:0000313" key="4">
    <source>
        <dbReference type="Proteomes" id="UP000692954"/>
    </source>
</evidence>